<evidence type="ECO:0000256" key="7">
    <source>
        <dbReference type="ARBA" id="ARBA00047899"/>
    </source>
</evidence>
<evidence type="ECO:0000256" key="3">
    <source>
        <dbReference type="ARBA" id="ARBA00022679"/>
    </source>
</evidence>
<dbReference type="InterPro" id="IPR051420">
    <property type="entry name" value="Ser_Thr_Kinases_DiverseReg"/>
</dbReference>
<keyword evidence="2" id="KW-0723">Serine/threonine-protein kinase</keyword>
<reference evidence="10" key="1">
    <citation type="submission" date="2023-05" db="EMBL/GenBank/DDBJ databases">
        <title>Genome and transcriptome analyses reveal genes involved in the formation of fine ridges on petal epidermal cells in Hibiscus trionum.</title>
        <authorList>
            <person name="Koshimizu S."/>
            <person name="Masuda S."/>
            <person name="Ishii T."/>
            <person name="Shirasu K."/>
            <person name="Hoshino A."/>
            <person name="Arita M."/>
        </authorList>
    </citation>
    <scope>NUCLEOTIDE SEQUENCE</scope>
    <source>
        <strain evidence="10">Hamamatsu line</strain>
    </source>
</reference>
<dbReference type="SUPFAM" id="SSF56112">
    <property type="entry name" value="Protein kinase-like (PK-like)"/>
    <property type="match status" value="1"/>
</dbReference>
<dbReference type="InterPro" id="IPR000719">
    <property type="entry name" value="Prot_kinase_dom"/>
</dbReference>
<dbReference type="GO" id="GO:0004674">
    <property type="term" value="F:protein serine/threonine kinase activity"/>
    <property type="evidence" value="ECO:0007669"/>
    <property type="project" value="UniProtKB-KW"/>
</dbReference>
<evidence type="ECO:0000256" key="2">
    <source>
        <dbReference type="ARBA" id="ARBA00022527"/>
    </source>
</evidence>
<dbReference type="Pfam" id="PF00069">
    <property type="entry name" value="Pkinase"/>
    <property type="match status" value="1"/>
</dbReference>
<keyword evidence="6" id="KW-0067">ATP-binding</keyword>
<keyword evidence="11" id="KW-1185">Reference proteome</keyword>
<evidence type="ECO:0000256" key="6">
    <source>
        <dbReference type="ARBA" id="ARBA00022840"/>
    </source>
</evidence>
<keyword evidence="4" id="KW-0547">Nucleotide-binding</keyword>
<dbReference type="PROSITE" id="PS50011">
    <property type="entry name" value="PROTEIN_KINASE_DOM"/>
    <property type="match status" value="1"/>
</dbReference>
<dbReference type="PANTHER" id="PTHR48005:SF70">
    <property type="entry name" value="MDIS1-INTERACTING RECEPTOR LIKE KINASE 2-LIKE"/>
    <property type="match status" value="1"/>
</dbReference>
<dbReference type="AlphaFoldDB" id="A0A9W7JJL8"/>
<dbReference type="PANTHER" id="PTHR48005">
    <property type="entry name" value="LEUCINE RICH REPEAT KINASE 2"/>
    <property type="match status" value="1"/>
</dbReference>
<dbReference type="Gene3D" id="1.10.510.10">
    <property type="entry name" value="Transferase(Phosphotransferase) domain 1"/>
    <property type="match status" value="1"/>
</dbReference>
<dbReference type="Proteomes" id="UP001165190">
    <property type="component" value="Unassembled WGS sequence"/>
</dbReference>
<evidence type="ECO:0000313" key="11">
    <source>
        <dbReference type="Proteomes" id="UP001165190"/>
    </source>
</evidence>
<evidence type="ECO:0000256" key="1">
    <source>
        <dbReference type="ARBA" id="ARBA00012513"/>
    </source>
</evidence>
<comment type="caution">
    <text evidence="10">The sequence shown here is derived from an EMBL/GenBank/DDBJ whole genome shotgun (WGS) entry which is preliminary data.</text>
</comment>
<dbReference type="OrthoDB" id="676979at2759"/>
<proteinExistence type="predicted"/>
<accession>A0A9W7JJL8</accession>
<keyword evidence="5 10" id="KW-0418">Kinase</keyword>
<sequence length="196" mass="21616">MSYMRHDCSPPIVHQDISSKNILLNSDYESRVADFGAARLLKPDSSNWTPFEGTFGYSAPELAYTMQINEKCDVFSFGVLTLETLIGRHPGDLISFMSSSSSSSLSASCSSSATFNYLLAEDPLHMRLPSLMRQTAAEVVSIVKVAPQCLHASPQSRPSIQQVSQELSTLSPPSVELFHTIKLSQLLDSNSYTFWN</sequence>
<dbReference type="GO" id="GO:0005524">
    <property type="term" value="F:ATP binding"/>
    <property type="evidence" value="ECO:0007669"/>
    <property type="project" value="UniProtKB-KW"/>
</dbReference>
<name>A0A9W7JJL8_HIBTR</name>
<keyword evidence="10" id="KW-0675">Receptor</keyword>
<comment type="catalytic activity">
    <reaction evidence="7">
        <text>L-threonyl-[protein] + ATP = O-phospho-L-threonyl-[protein] + ADP + H(+)</text>
        <dbReference type="Rhea" id="RHEA:46608"/>
        <dbReference type="Rhea" id="RHEA-COMP:11060"/>
        <dbReference type="Rhea" id="RHEA-COMP:11605"/>
        <dbReference type="ChEBI" id="CHEBI:15378"/>
        <dbReference type="ChEBI" id="CHEBI:30013"/>
        <dbReference type="ChEBI" id="CHEBI:30616"/>
        <dbReference type="ChEBI" id="CHEBI:61977"/>
        <dbReference type="ChEBI" id="CHEBI:456216"/>
        <dbReference type="EC" id="2.7.11.1"/>
    </reaction>
</comment>
<organism evidence="10 11">
    <name type="scientific">Hibiscus trionum</name>
    <name type="common">Flower of an hour</name>
    <dbReference type="NCBI Taxonomy" id="183268"/>
    <lineage>
        <taxon>Eukaryota</taxon>
        <taxon>Viridiplantae</taxon>
        <taxon>Streptophyta</taxon>
        <taxon>Embryophyta</taxon>
        <taxon>Tracheophyta</taxon>
        <taxon>Spermatophyta</taxon>
        <taxon>Magnoliopsida</taxon>
        <taxon>eudicotyledons</taxon>
        <taxon>Gunneridae</taxon>
        <taxon>Pentapetalae</taxon>
        <taxon>rosids</taxon>
        <taxon>malvids</taxon>
        <taxon>Malvales</taxon>
        <taxon>Malvaceae</taxon>
        <taxon>Malvoideae</taxon>
        <taxon>Hibiscus</taxon>
    </lineage>
</organism>
<evidence type="ECO:0000256" key="8">
    <source>
        <dbReference type="ARBA" id="ARBA00048679"/>
    </source>
</evidence>
<comment type="catalytic activity">
    <reaction evidence="8">
        <text>L-seryl-[protein] + ATP = O-phospho-L-seryl-[protein] + ADP + H(+)</text>
        <dbReference type="Rhea" id="RHEA:17989"/>
        <dbReference type="Rhea" id="RHEA-COMP:9863"/>
        <dbReference type="Rhea" id="RHEA-COMP:11604"/>
        <dbReference type="ChEBI" id="CHEBI:15378"/>
        <dbReference type="ChEBI" id="CHEBI:29999"/>
        <dbReference type="ChEBI" id="CHEBI:30616"/>
        <dbReference type="ChEBI" id="CHEBI:83421"/>
        <dbReference type="ChEBI" id="CHEBI:456216"/>
        <dbReference type="EC" id="2.7.11.1"/>
    </reaction>
</comment>
<evidence type="ECO:0000256" key="4">
    <source>
        <dbReference type="ARBA" id="ARBA00022741"/>
    </source>
</evidence>
<keyword evidence="3" id="KW-0808">Transferase</keyword>
<dbReference type="PROSITE" id="PS00109">
    <property type="entry name" value="PROTEIN_KINASE_TYR"/>
    <property type="match status" value="1"/>
</dbReference>
<evidence type="ECO:0000313" key="10">
    <source>
        <dbReference type="EMBL" id="GMJ15841.1"/>
    </source>
</evidence>
<dbReference type="EC" id="2.7.11.1" evidence="1"/>
<evidence type="ECO:0000256" key="5">
    <source>
        <dbReference type="ARBA" id="ARBA00022777"/>
    </source>
</evidence>
<protein>
    <recommendedName>
        <fullName evidence="1">non-specific serine/threonine protein kinase</fullName>
        <ecNumber evidence="1">2.7.11.1</ecNumber>
    </recommendedName>
</protein>
<dbReference type="InterPro" id="IPR011009">
    <property type="entry name" value="Kinase-like_dom_sf"/>
</dbReference>
<dbReference type="InterPro" id="IPR008266">
    <property type="entry name" value="Tyr_kinase_AS"/>
</dbReference>
<dbReference type="EMBL" id="BSYR01000092">
    <property type="protein sequence ID" value="GMJ15841.1"/>
    <property type="molecule type" value="Genomic_DNA"/>
</dbReference>
<feature type="domain" description="Protein kinase" evidence="9">
    <location>
        <begin position="1"/>
        <end position="170"/>
    </location>
</feature>
<gene>
    <name evidence="10" type="ORF">HRI_005253300</name>
</gene>
<evidence type="ECO:0000259" key="9">
    <source>
        <dbReference type="PROSITE" id="PS50011"/>
    </source>
</evidence>